<accession>A0A370U720</accession>
<evidence type="ECO:0000313" key="1">
    <source>
        <dbReference type="EMBL" id="RDL43576.1"/>
    </source>
</evidence>
<dbReference type="RefSeq" id="WP_115468494.1">
    <property type="nucleotide sequence ID" value="NZ_QKRA01000006.1"/>
</dbReference>
<dbReference type="OrthoDB" id="6107720at2"/>
<proteinExistence type="predicted"/>
<evidence type="ECO:0000313" key="2">
    <source>
        <dbReference type="Proteomes" id="UP000254326"/>
    </source>
</evidence>
<protein>
    <submittedName>
        <fullName evidence="1">Uncharacterized protein</fullName>
    </submittedName>
</protein>
<name>A0A370U720_9GAMM</name>
<sequence length="68" mass="7838">MKDNLIQFPLNQCSISDDLDGTVECVDGVPEKKLNALRSAFDEARKQWPIEMAELPEQNRKYVNSNKR</sequence>
<gene>
    <name evidence="1" type="ORF">DN730_12535</name>
</gene>
<reference evidence="1 2" key="1">
    <citation type="submission" date="2018-06" db="EMBL/GenBank/DDBJ databases">
        <title>Marinomonas sp. YLB-05 draft genome sequence.</title>
        <authorList>
            <person name="Yu L."/>
            <person name="Tang X."/>
        </authorList>
    </citation>
    <scope>NUCLEOTIDE SEQUENCE [LARGE SCALE GENOMIC DNA]</scope>
    <source>
        <strain evidence="1 2">YLB-05</strain>
    </source>
</reference>
<dbReference type="AlphaFoldDB" id="A0A370U720"/>
<comment type="caution">
    <text evidence="1">The sequence shown here is derived from an EMBL/GenBank/DDBJ whole genome shotgun (WGS) entry which is preliminary data.</text>
</comment>
<dbReference type="Proteomes" id="UP000254326">
    <property type="component" value="Unassembled WGS sequence"/>
</dbReference>
<organism evidence="1 2">
    <name type="scientific">Marinomonas piezotolerans</name>
    <dbReference type="NCBI Taxonomy" id="2213058"/>
    <lineage>
        <taxon>Bacteria</taxon>
        <taxon>Pseudomonadati</taxon>
        <taxon>Pseudomonadota</taxon>
        <taxon>Gammaproteobacteria</taxon>
        <taxon>Oceanospirillales</taxon>
        <taxon>Oceanospirillaceae</taxon>
        <taxon>Marinomonas</taxon>
    </lineage>
</organism>
<dbReference type="EMBL" id="QKRA01000006">
    <property type="protein sequence ID" value="RDL43576.1"/>
    <property type="molecule type" value="Genomic_DNA"/>
</dbReference>
<keyword evidence="2" id="KW-1185">Reference proteome</keyword>